<feature type="transmembrane region" description="Helical" evidence="6">
    <location>
        <begin position="117"/>
        <end position="138"/>
    </location>
</feature>
<feature type="transmembrane region" description="Helical" evidence="6">
    <location>
        <begin position="314"/>
        <end position="332"/>
    </location>
</feature>
<dbReference type="PANTHER" id="PTHR23501">
    <property type="entry name" value="MAJOR FACILITATOR SUPERFAMILY"/>
    <property type="match status" value="1"/>
</dbReference>
<feature type="transmembrane region" description="Helical" evidence="6">
    <location>
        <begin position="236"/>
        <end position="257"/>
    </location>
</feature>
<dbReference type="Pfam" id="PF07690">
    <property type="entry name" value="MFS_1"/>
    <property type="match status" value="1"/>
</dbReference>
<dbReference type="RefSeq" id="WP_116614272.1">
    <property type="nucleotide sequence ID" value="NZ_CAJZAT010000231.1"/>
</dbReference>
<comment type="caution">
    <text evidence="8">The sequence shown here is derived from an EMBL/GenBank/DDBJ whole genome shotgun (WGS) entry which is preliminary data.</text>
</comment>
<evidence type="ECO:0000256" key="4">
    <source>
        <dbReference type="ARBA" id="ARBA00022989"/>
    </source>
</evidence>
<keyword evidence="9" id="KW-1185">Reference proteome</keyword>
<feature type="domain" description="Major facilitator superfamily (MFS) profile" evidence="7">
    <location>
        <begin position="23"/>
        <end position="513"/>
    </location>
</feature>
<proteinExistence type="predicted"/>
<keyword evidence="4 6" id="KW-1133">Transmembrane helix</keyword>
<organism evidence="8 9">
    <name type="scientific">Paraburkholderia unamae</name>
    <dbReference type="NCBI Taxonomy" id="219649"/>
    <lineage>
        <taxon>Bacteria</taxon>
        <taxon>Pseudomonadati</taxon>
        <taxon>Pseudomonadota</taxon>
        <taxon>Betaproteobacteria</taxon>
        <taxon>Burkholderiales</taxon>
        <taxon>Burkholderiaceae</taxon>
        <taxon>Paraburkholderia</taxon>
    </lineage>
</organism>
<evidence type="ECO:0000256" key="3">
    <source>
        <dbReference type="ARBA" id="ARBA00022692"/>
    </source>
</evidence>
<keyword evidence="3 6" id="KW-0812">Transmembrane</keyword>
<evidence type="ECO:0000256" key="2">
    <source>
        <dbReference type="ARBA" id="ARBA00022448"/>
    </source>
</evidence>
<feature type="transmembrane region" description="Helical" evidence="6">
    <location>
        <begin position="278"/>
        <end position="299"/>
    </location>
</feature>
<feature type="transmembrane region" description="Helical" evidence="6">
    <location>
        <begin position="210"/>
        <end position="230"/>
    </location>
</feature>
<dbReference type="InterPro" id="IPR036259">
    <property type="entry name" value="MFS_trans_sf"/>
</dbReference>
<accession>A0ABX5K9Q8</accession>
<feature type="transmembrane region" description="Helical" evidence="6">
    <location>
        <begin position="344"/>
        <end position="364"/>
    </location>
</feature>
<dbReference type="SUPFAM" id="SSF103473">
    <property type="entry name" value="MFS general substrate transporter"/>
    <property type="match status" value="1"/>
</dbReference>
<feature type="transmembrane region" description="Helical" evidence="6">
    <location>
        <begin position="489"/>
        <end position="510"/>
    </location>
</feature>
<feature type="transmembrane region" description="Helical" evidence="6">
    <location>
        <begin position="415"/>
        <end position="434"/>
    </location>
</feature>
<evidence type="ECO:0000259" key="7">
    <source>
        <dbReference type="PROSITE" id="PS50850"/>
    </source>
</evidence>
<feature type="transmembrane region" description="Helical" evidence="6">
    <location>
        <begin position="57"/>
        <end position="76"/>
    </location>
</feature>
<dbReference type="Gene3D" id="1.20.1250.20">
    <property type="entry name" value="MFS general substrate transporter like domains"/>
    <property type="match status" value="1"/>
</dbReference>
<reference evidence="8 9" key="1">
    <citation type="submission" date="2018-05" db="EMBL/GenBank/DDBJ databases">
        <title>Genomic Encyclopedia of Type Strains, Phase IV (KMG-V): Genome sequencing to study the core and pangenomes of soil and plant-associated prokaryotes.</title>
        <authorList>
            <person name="Whitman W."/>
        </authorList>
    </citation>
    <scope>NUCLEOTIDE SEQUENCE [LARGE SCALE GENOMIC DNA]</scope>
    <source>
        <strain evidence="8 9">SCZa-39</strain>
    </source>
</reference>
<dbReference type="PROSITE" id="PS50850">
    <property type="entry name" value="MFS"/>
    <property type="match status" value="1"/>
</dbReference>
<feature type="transmembrane region" description="Helical" evidence="6">
    <location>
        <begin position="181"/>
        <end position="198"/>
    </location>
</feature>
<protein>
    <submittedName>
        <fullName evidence="8">EmrB/QacA subfamily drug resistance transporter</fullName>
    </submittedName>
</protein>
<comment type="subcellular location">
    <subcellularLocation>
        <location evidence="1">Endomembrane system</location>
        <topology evidence="1">Multi-pass membrane protein</topology>
    </subcellularLocation>
</comment>
<dbReference type="PANTHER" id="PTHR23501:SF191">
    <property type="entry name" value="VACUOLAR BASIC AMINO ACID TRANSPORTER 4"/>
    <property type="match status" value="1"/>
</dbReference>
<evidence type="ECO:0000313" key="9">
    <source>
        <dbReference type="Proteomes" id="UP000245712"/>
    </source>
</evidence>
<feature type="transmembrane region" description="Helical" evidence="6">
    <location>
        <begin position="370"/>
        <end position="394"/>
    </location>
</feature>
<dbReference type="CDD" id="cd17502">
    <property type="entry name" value="MFS_Azr1_MDR_like"/>
    <property type="match status" value="1"/>
</dbReference>
<keyword evidence="5 6" id="KW-0472">Membrane</keyword>
<evidence type="ECO:0000256" key="1">
    <source>
        <dbReference type="ARBA" id="ARBA00004127"/>
    </source>
</evidence>
<sequence>MDVSTSSLDQKPRERPFRESLLAMIGISFVIMLVGLDQTVVGTTLPTIVAELKGFDLYAWVATAYLLSSVVTVPIFGRLGDSYGRKPFLIASIVVFTAASALCGMAGNMLYLVLARALQGVGGGMLIGTVFACIPDLFPDPVVRLRWQAMASSAFGIANAVGPTLGGVMTEYLGWRSTFDVNVPIGLVSLIFVCKYLPHLRREERAGAGRIDWLGAVLLALLLGTLQLLVERLPQAGLGGSTLLLLVLAAMAGTVLWKWEQRHGNPLVPLDMFGNRTLGMLFALATLAGFAMFSLLFYAPLMFQGGFGMSPKDAGIAITPLVVASTIGSILNGRIMPRLRKPNAMLHLGFAMFACACLGVVLATRSTPPWLLMLAMAVGGLGLGFVLPNLTIFVQQMAGPARLGIATALVQSLRMVGAMLGTAMTGTLVNQLYVSAIRRKLEADHAMAWHERLSDPRALIDPLVQNTIVGEMTKSGHNGALLIEFSRSALVAAIHIGLIPTVLAAAYALWRSRSLPSFELERRR</sequence>
<dbReference type="EMBL" id="QEOB01000028">
    <property type="protein sequence ID" value="PVX71599.1"/>
    <property type="molecule type" value="Genomic_DNA"/>
</dbReference>
<keyword evidence="2" id="KW-0813">Transport</keyword>
<dbReference type="InterPro" id="IPR020846">
    <property type="entry name" value="MFS_dom"/>
</dbReference>
<feature type="transmembrane region" description="Helical" evidence="6">
    <location>
        <begin position="150"/>
        <end position="169"/>
    </location>
</feature>
<dbReference type="Gene3D" id="1.20.1720.10">
    <property type="entry name" value="Multidrug resistance protein D"/>
    <property type="match status" value="1"/>
</dbReference>
<dbReference type="Proteomes" id="UP000245712">
    <property type="component" value="Unassembled WGS sequence"/>
</dbReference>
<dbReference type="InterPro" id="IPR011701">
    <property type="entry name" value="MFS"/>
</dbReference>
<gene>
    <name evidence="8" type="ORF">C7402_12822</name>
</gene>
<evidence type="ECO:0000256" key="5">
    <source>
        <dbReference type="ARBA" id="ARBA00023136"/>
    </source>
</evidence>
<name>A0ABX5K9Q8_9BURK</name>
<feature type="transmembrane region" description="Helical" evidence="6">
    <location>
        <begin position="88"/>
        <end position="111"/>
    </location>
</feature>
<feature type="transmembrane region" description="Helical" evidence="6">
    <location>
        <begin position="21"/>
        <end position="45"/>
    </location>
</feature>
<evidence type="ECO:0000256" key="6">
    <source>
        <dbReference type="SAM" id="Phobius"/>
    </source>
</evidence>
<evidence type="ECO:0000313" key="8">
    <source>
        <dbReference type="EMBL" id="PVX71599.1"/>
    </source>
</evidence>